<dbReference type="Proteomes" id="UP000887566">
    <property type="component" value="Unplaced"/>
</dbReference>
<protein>
    <submittedName>
        <fullName evidence="4">Uncharacterized protein</fullName>
    </submittedName>
</protein>
<dbReference type="AlphaFoldDB" id="A0A914X984"/>
<evidence type="ECO:0000256" key="1">
    <source>
        <dbReference type="SAM" id="Coils"/>
    </source>
</evidence>
<reference evidence="4" key="1">
    <citation type="submission" date="2022-11" db="UniProtKB">
        <authorList>
            <consortium name="WormBaseParasite"/>
        </authorList>
    </citation>
    <scope>IDENTIFICATION</scope>
</reference>
<sequence length="231" mass="26690">MFFDEVVDECTAASSASTNRSRSLIQQTTRERKRSRRSARGRQSLVPYDDDIDTLKPISQSDSLNVGEGGYRKLLRTQHQLAKVAKEVSDEKRYLNSLRQQLRLWEELLGDADSKVEDELKTKEISTSVKLIPHEYRKKLHGQFDYNNLLCVATQRFGNGRRCQQGASAVKEEALERAMNENKKLTEDFNVISQALVIARMQPNMFDLVGQWQQLEERYQDECRMIAELSI</sequence>
<name>A0A914X984_9BILA</name>
<feature type="coiled-coil region" evidence="1">
    <location>
        <begin position="168"/>
        <end position="195"/>
    </location>
</feature>
<feature type="compositionally biased region" description="Basic residues" evidence="2">
    <location>
        <begin position="31"/>
        <end position="40"/>
    </location>
</feature>
<dbReference type="WBParaSite" id="PSAMB.scaffold6966size8509.g29390.t1">
    <property type="protein sequence ID" value="PSAMB.scaffold6966size8509.g29390.t1"/>
    <property type="gene ID" value="PSAMB.scaffold6966size8509.g29390"/>
</dbReference>
<evidence type="ECO:0000313" key="3">
    <source>
        <dbReference type="Proteomes" id="UP000887566"/>
    </source>
</evidence>
<feature type="region of interest" description="Disordered" evidence="2">
    <location>
        <begin position="17"/>
        <end position="43"/>
    </location>
</feature>
<keyword evidence="1" id="KW-0175">Coiled coil</keyword>
<evidence type="ECO:0000313" key="4">
    <source>
        <dbReference type="WBParaSite" id="PSAMB.scaffold6966size8509.g29390.t1"/>
    </source>
</evidence>
<proteinExistence type="predicted"/>
<keyword evidence="3" id="KW-1185">Reference proteome</keyword>
<accession>A0A914X984</accession>
<evidence type="ECO:0000256" key="2">
    <source>
        <dbReference type="SAM" id="MobiDB-lite"/>
    </source>
</evidence>
<organism evidence="3 4">
    <name type="scientific">Plectus sambesii</name>
    <dbReference type="NCBI Taxonomy" id="2011161"/>
    <lineage>
        <taxon>Eukaryota</taxon>
        <taxon>Metazoa</taxon>
        <taxon>Ecdysozoa</taxon>
        <taxon>Nematoda</taxon>
        <taxon>Chromadorea</taxon>
        <taxon>Plectida</taxon>
        <taxon>Plectina</taxon>
        <taxon>Plectoidea</taxon>
        <taxon>Plectidae</taxon>
        <taxon>Plectus</taxon>
    </lineage>
</organism>